<dbReference type="SMART" id="SM00331">
    <property type="entry name" value="PP2C_SIG"/>
    <property type="match status" value="1"/>
</dbReference>
<dbReference type="InterPro" id="IPR001932">
    <property type="entry name" value="PPM-type_phosphatase-like_dom"/>
</dbReference>
<reference evidence="3 4" key="1">
    <citation type="submission" date="2019-02" db="EMBL/GenBank/DDBJ databases">
        <title>Deep-cultivation of Planctomycetes and their phenomic and genomic characterization uncovers novel biology.</title>
        <authorList>
            <person name="Wiegand S."/>
            <person name="Jogler M."/>
            <person name="Boedeker C."/>
            <person name="Pinto D."/>
            <person name="Vollmers J."/>
            <person name="Rivas-Marin E."/>
            <person name="Kohn T."/>
            <person name="Peeters S.H."/>
            <person name="Heuer A."/>
            <person name="Rast P."/>
            <person name="Oberbeckmann S."/>
            <person name="Bunk B."/>
            <person name="Jeske O."/>
            <person name="Meyerdierks A."/>
            <person name="Storesund J.E."/>
            <person name="Kallscheuer N."/>
            <person name="Luecker S."/>
            <person name="Lage O.M."/>
            <person name="Pohl T."/>
            <person name="Merkel B.J."/>
            <person name="Hornburger P."/>
            <person name="Mueller R.-W."/>
            <person name="Bruemmer F."/>
            <person name="Labrenz M."/>
            <person name="Spormann A.M."/>
            <person name="Op den Camp H."/>
            <person name="Overmann J."/>
            <person name="Amann R."/>
            <person name="Jetten M.S.M."/>
            <person name="Mascher T."/>
            <person name="Medema M.H."/>
            <person name="Devos D.P."/>
            <person name="Kaster A.-K."/>
            <person name="Ovreas L."/>
            <person name="Rohde M."/>
            <person name="Galperin M.Y."/>
            <person name="Jogler C."/>
        </authorList>
    </citation>
    <scope>NUCLEOTIDE SEQUENCE [LARGE SCALE GENOMIC DNA]</scope>
    <source>
        <strain evidence="3 4">Pla110</strain>
    </source>
</reference>
<dbReference type="EC" id="3.1.3.3" evidence="3"/>
<organism evidence="3 4">
    <name type="scientific">Polystyrenella longa</name>
    <dbReference type="NCBI Taxonomy" id="2528007"/>
    <lineage>
        <taxon>Bacteria</taxon>
        <taxon>Pseudomonadati</taxon>
        <taxon>Planctomycetota</taxon>
        <taxon>Planctomycetia</taxon>
        <taxon>Planctomycetales</taxon>
        <taxon>Planctomycetaceae</taxon>
        <taxon>Polystyrenella</taxon>
    </lineage>
</organism>
<dbReference type="AlphaFoldDB" id="A0A518CJE6"/>
<protein>
    <submittedName>
        <fullName evidence="3">Phosphoserine phosphatase RsbU</fullName>
        <ecNumber evidence="3">3.1.3.3</ecNumber>
    </submittedName>
</protein>
<dbReference type="GO" id="GO:0016791">
    <property type="term" value="F:phosphatase activity"/>
    <property type="evidence" value="ECO:0007669"/>
    <property type="project" value="TreeGrafter"/>
</dbReference>
<dbReference type="RefSeq" id="WP_144993903.1">
    <property type="nucleotide sequence ID" value="NZ_CP036281.1"/>
</dbReference>
<evidence type="ECO:0000313" key="3">
    <source>
        <dbReference type="EMBL" id="QDU79358.1"/>
    </source>
</evidence>
<dbReference type="PANTHER" id="PTHR43156">
    <property type="entry name" value="STAGE II SPORULATION PROTEIN E-RELATED"/>
    <property type="match status" value="1"/>
</dbReference>
<keyword evidence="4" id="KW-1185">Reference proteome</keyword>
<dbReference type="Pfam" id="PF07228">
    <property type="entry name" value="SpoIIE"/>
    <property type="match status" value="1"/>
</dbReference>
<dbReference type="Proteomes" id="UP000317178">
    <property type="component" value="Chromosome"/>
</dbReference>
<feature type="domain" description="PPM-type phosphatase" evidence="2">
    <location>
        <begin position="211"/>
        <end position="431"/>
    </location>
</feature>
<dbReference type="Gene3D" id="3.60.40.10">
    <property type="entry name" value="PPM-type phosphatase domain"/>
    <property type="match status" value="1"/>
</dbReference>
<proteinExistence type="predicted"/>
<dbReference type="OrthoDB" id="247273at2"/>
<gene>
    <name evidence="3" type="primary">rsbU_2</name>
    <name evidence="3" type="ORF">Pla110_10660</name>
</gene>
<evidence type="ECO:0000256" key="1">
    <source>
        <dbReference type="ARBA" id="ARBA00022801"/>
    </source>
</evidence>
<name>A0A518CJE6_9PLAN</name>
<keyword evidence="1 3" id="KW-0378">Hydrolase</keyword>
<dbReference type="SUPFAM" id="SSF81606">
    <property type="entry name" value="PP2C-like"/>
    <property type="match status" value="1"/>
</dbReference>
<dbReference type="KEGG" id="plon:Pla110_10660"/>
<evidence type="ECO:0000313" key="4">
    <source>
        <dbReference type="Proteomes" id="UP000317178"/>
    </source>
</evidence>
<dbReference type="EMBL" id="CP036281">
    <property type="protein sequence ID" value="QDU79358.1"/>
    <property type="molecule type" value="Genomic_DNA"/>
</dbReference>
<dbReference type="PANTHER" id="PTHR43156:SF2">
    <property type="entry name" value="STAGE II SPORULATION PROTEIN E"/>
    <property type="match status" value="1"/>
</dbReference>
<sequence length="432" mass="49052">MSTLSENILGGGTWQERLNQIVATMQEMSKHTDPQEMVQAYSRRIREMSPGNRIISLSRRDLDEPWFRVTRYSEWTQDVNPWHEVDSLPMYDRGLFSELIYGNAPKIIDDLVLEPNDPAYQYLEGQGSLIAVPQFENGNALNMTVFAREGTDRFDPEQLPEFVWVSNLFGRATSNLVMAKQLSEAYAQVDFELKRVAEIQHSLLPASLPEISNLKLAAHYETSQRAGGDYYDFFPLPNDKWGILIADVSGHGTPAAVMMAVLHSIAHSYDHEDSRHAAPFLDFVNKKLCQRYTEDSGTFVTAFYAIYDPHTYRLTYSSAGHNPPRLRHCDNEIVEALDQAQSLPLGVIEHAEYHDARKILKPNDRIIFYTDGIVEAGNHNGVLFGEDRLDSVLAKCKQDPQEIITDLLEKLKSFTSDMPPLDDRTLLTARVL</sequence>
<evidence type="ECO:0000259" key="2">
    <source>
        <dbReference type="SMART" id="SM00331"/>
    </source>
</evidence>
<dbReference type="InterPro" id="IPR036457">
    <property type="entry name" value="PPM-type-like_dom_sf"/>
</dbReference>
<accession>A0A518CJE6</accession>
<dbReference type="InterPro" id="IPR052016">
    <property type="entry name" value="Bact_Sigma-Reg"/>
</dbReference>